<proteinExistence type="predicted"/>
<keyword evidence="1" id="KW-0472">Membrane</keyword>
<dbReference type="Proteomes" id="UP000263993">
    <property type="component" value="Unassembled WGS sequence"/>
</dbReference>
<keyword evidence="1" id="KW-0812">Transmembrane</keyword>
<dbReference type="AlphaFoldDB" id="A0A371BAC4"/>
<feature type="transmembrane region" description="Helical" evidence="1">
    <location>
        <begin position="6"/>
        <end position="25"/>
    </location>
</feature>
<evidence type="ECO:0000256" key="1">
    <source>
        <dbReference type="SAM" id="Phobius"/>
    </source>
</evidence>
<gene>
    <name evidence="2" type="ORF">DXH78_08350</name>
</gene>
<dbReference type="EMBL" id="QRGO01000001">
    <property type="protein sequence ID" value="RDV04575.1"/>
    <property type="molecule type" value="Genomic_DNA"/>
</dbReference>
<keyword evidence="1" id="KW-1133">Transmembrane helix</keyword>
<accession>A0A371BAC4</accession>
<sequence length="62" mass="6436">MAVKIVFFLEIALFAAAFIALHRALRVREAAAASLVGQALTVTAKRALRDAPAGQGDAAARS</sequence>
<name>A0A371BAC4_9BRAD</name>
<reference evidence="3" key="1">
    <citation type="submission" date="2018-08" db="EMBL/GenBank/DDBJ databases">
        <authorList>
            <person name="Kim S.-J."/>
            <person name="Jung G.-Y."/>
        </authorList>
    </citation>
    <scope>NUCLEOTIDE SEQUENCE [LARGE SCALE GENOMIC DNA]</scope>
    <source>
        <strain evidence="3">GY_H</strain>
    </source>
</reference>
<evidence type="ECO:0000313" key="2">
    <source>
        <dbReference type="EMBL" id="RDV04575.1"/>
    </source>
</evidence>
<keyword evidence="3" id="KW-1185">Reference proteome</keyword>
<comment type="caution">
    <text evidence="2">The sequence shown here is derived from an EMBL/GenBank/DDBJ whole genome shotgun (WGS) entry which is preliminary data.</text>
</comment>
<organism evidence="2 3">
    <name type="scientific">Undibacter mobilis</name>
    <dbReference type="NCBI Taxonomy" id="2292256"/>
    <lineage>
        <taxon>Bacteria</taxon>
        <taxon>Pseudomonadati</taxon>
        <taxon>Pseudomonadota</taxon>
        <taxon>Alphaproteobacteria</taxon>
        <taxon>Hyphomicrobiales</taxon>
        <taxon>Nitrobacteraceae</taxon>
        <taxon>Undibacter</taxon>
    </lineage>
</organism>
<evidence type="ECO:0000313" key="3">
    <source>
        <dbReference type="Proteomes" id="UP000263993"/>
    </source>
</evidence>
<protein>
    <submittedName>
        <fullName evidence="2">Uncharacterized protein</fullName>
    </submittedName>
</protein>